<dbReference type="Proteomes" id="UP000287470">
    <property type="component" value="Unassembled WGS sequence"/>
</dbReference>
<sequence length="216" mass="23700">MTVDGVRVSVTRKRIRGLYLRINPLTGMVEVSAPTIATDWQIQAFVRDKMDWIQRHRGLTSGGRGEGGGTDAADADGRKSGSAGSAGSGAAGAGPVVGGEWDDERRRRARAAIEAALPDLLERWSAIIGRSPTQVTLRLMTTRWGSCTPRTGRIRLNLMLGLMEPRFLEYVLVHEMTHLRAANHGPEFTRLMDGYLPQWRAIRAELNGGVRPSGRE</sequence>
<dbReference type="GO" id="GO:0016787">
    <property type="term" value="F:hydrolase activity"/>
    <property type="evidence" value="ECO:0007669"/>
    <property type="project" value="UniProtKB-KW"/>
</dbReference>
<comment type="caution">
    <text evidence="3">The sequence shown here is derived from an EMBL/GenBank/DDBJ whole genome shotgun (WGS) entry which is preliminary data.</text>
</comment>
<evidence type="ECO:0000259" key="2">
    <source>
        <dbReference type="Pfam" id="PF01863"/>
    </source>
</evidence>
<evidence type="ECO:0000256" key="1">
    <source>
        <dbReference type="SAM" id="MobiDB-lite"/>
    </source>
</evidence>
<dbReference type="EMBL" id="QXGK01000005">
    <property type="protein sequence ID" value="RSX57477.1"/>
    <property type="molecule type" value="Genomic_DNA"/>
</dbReference>
<dbReference type="InterPro" id="IPR002725">
    <property type="entry name" value="YgjP-like_metallopeptidase"/>
</dbReference>
<dbReference type="AlphaFoldDB" id="A0A430FVF6"/>
<feature type="region of interest" description="Disordered" evidence="1">
    <location>
        <begin position="57"/>
        <end position="101"/>
    </location>
</feature>
<dbReference type="InterPro" id="IPR053136">
    <property type="entry name" value="UTP_pyrophosphatase-like"/>
</dbReference>
<reference evidence="3 4" key="1">
    <citation type="submission" date="2018-09" db="EMBL/GenBank/DDBJ databases">
        <title>Characterization of the phylogenetic diversity of five novel species belonging to the genus Bifidobacterium.</title>
        <authorList>
            <person name="Lugli G.A."/>
            <person name="Duranti S."/>
            <person name="Milani C."/>
        </authorList>
    </citation>
    <scope>NUCLEOTIDE SEQUENCE [LARGE SCALE GENOMIC DNA]</scope>
    <source>
        <strain evidence="3 4">2033B</strain>
    </source>
</reference>
<dbReference type="PANTHER" id="PTHR30399:SF1">
    <property type="entry name" value="UTP PYROPHOSPHATASE"/>
    <property type="match status" value="1"/>
</dbReference>
<keyword evidence="4" id="KW-1185">Reference proteome</keyword>
<dbReference type="Pfam" id="PF01863">
    <property type="entry name" value="YgjP-like"/>
    <property type="match status" value="1"/>
</dbReference>
<accession>A0A430FVF6</accession>
<dbReference type="OrthoDB" id="9811177at2"/>
<proteinExistence type="predicted"/>
<evidence type="ECO:0000313" key="4">
    <source>
        <dbReference type="Proteomes" id="UP000287470"/>
    </source>
</evidence>
<keyword evidence="3" id="KW-0378">Hydrolase</keyword>
<dbReference type="PANTHER" id="PTHR30399">
    <property type="entry name" value="UNCHARACTERIZED PROTEIN YGJP"/>
    <property type="match status" value="1"/>
</dbReference>
<name>A0A430FVF6_9BIFI</name>
<gene>
    <name evidence="3" type="ORF">D2E24_0775</name>
</gene>
<feature type="compositionally biased region" description="Gly residues" evidence="1">
    <location>
        <begin position="60"/>
        <end position="70"/>
    </location>
</feature>
<feature type="compositionally biased region" description="Gly residues" evidence="1">
    <location>
        <begin position="84"/>
        <end position="97"/>
    </location>
</feature>
<protein>
    <submittedName>
        <fullName evidence="3">Metal-dependent hydrolase</fullName>
    </submittedName>
</protein>
<organism evidence="3 4">
    <name type="scientific">Bifidobacterium samirii</name>
    <dbReference type="NCBI Taxonomy" id="2306974"/>
    <lineage>
        <taxon>Bacteria</taxon>
        <taxon>Bacillati</taxon>
        <taxon>Actinomycetota</taxon>
        <taxon>Actinomycetes</taxon>
        <taxon>Bifidobacteriales</taxon>
        <taxon>Bifidobacteriaceae</taxon>
        <taxon>Bifidobacterium</taxon>
    </lineage>
</organism>
<dbReference type="Gene3D" id="3.30.2010.10">
    <property type="entry name" value="Metalloproteases ('zincins'), catalytic domain"/>
    <property type="match status" value="1"/>
</dbReference>
<evidence type="ECO:0000313" key="3">
    <source>
        <dbReference type="EMBL" id="RSX57477.1"/>
    </source>
</evidence>
<feature type="domain" description="YgjP-like metallopeptidase" evidence="2">
    <location>
        <begin position="108"/>
        <end position="207"/>
    </location>
</feature>
<dbReference type="CDD" id="cd07344">
    <property type="entry name" value="M48_yhfN_like"/>
    <property type="match status" value="1"/>
</dbReference>